<dbReference type="EMBL" id="OIVN01005857">
    <property type="protein sequence ID" value="SPD24253.1"/>
    <property type="molecule type" value="Genomic_DNA"/>
</dbReference>
<protein>
    <submittedName>
        <fullName evidence="1">Uncharacterized protein</fullName>
    </submittedName>
</protein>
<proteinExistence type="predicted"/>
<evidence type="ECO:0000313" key="1">
    <source>
        <dbReference type="EMBL" id="SPD24253.1"/>
    </source>
</evidence>
<sequence length="64" mass="7008">MRLKPWISDALNGVIWEVTSALEGCACRRQRNGVVQKWASKKTLSSCARKVRTIAGADVCSLST</sequence>
<name>A0A2N9IJP0_FAGSY</name>
<accession>A0A2N9IJP0</accession>
<organism evidence="1">
    <name type="scientific">Fagus sylvatica</name>
    <name type="common">Beechnut</name>
    <dbReference type="NCBI Taxonomy" id="28930"/>
    <lineage>
        <taxon>Eukaryota</taxon>
        <taxon>Viridiplantae</taxon>
        <taxon>Streptophyta</taxon>
        <taxon>Embryophyta</taxon>
        <taxon>Tracheophyta</taxon>
        <taxon>Spermatophyta</taxon>
        <taxon>Magnoliopsida</taxon>
        <taxon>eudicotyledons</taxon>
        <taxon>Gunneridae</taxon>
        <taxon>Pentapetalae</taxon>
        <taxon>rosids</taxon>
        <taxon>fabids</taxon>
        <taxon>Fagales</taxon>
        <taxon>Fagaceae</taxon>
        <taxon>Fagus</taxon>
    </lineage>
</organism>
<dbReference type="AlphaFoldDB" id="A0A2N9IJP0"/>
<reference evidence="1" key="1">
    <citation type="submission" date="2018-02" db="EMBL/GenBank/DDBJ databases">
        <authorList>
            <person name="Cohen D.B."/>
            <person name="Kent A.D."/>
        </authorList>
    </citation>
    <scope>NUCLEOTIDE SEQUENCE</scope>
</reference>
<gene>
    <name evidence="1" type="ORF">FSB_LOCUS52135</name>
</gene>